<feature type="transmembrane region" description="Helical" evidence="2">
    <location>
        <begin position="9"/>
        <end position="30"/>
    </location>
</feature>
<keyword evidence="2" id="KW-0472">Membrane</keyword>
<keyword evidence="2" id="KW-0812">Transmembrane</keyword>
<name>A0A1G2FZV8_9BACT</name>
<organism evidence="3 4">
    <name type="scientific">Candidatus Ryanbacteria bacterium RIFCSPHIGHO2_01_FULL_48_27</name>
    <dbReference type="NCBI Taxonomy" id="1802115"/>
    <lineage>
        <taxon>Bacteria</taxon>
        <taxon>Candidatus Ryaniibacteriota</taxon>
    </lineage>
</organism>
<feature type="region of interest" description="Disordered" evidence="1">
    <location>
        <begin position="41"/>
        <end position="70"/>
    </location>
</feature>
<accession>A0A1G2FZV8</accession>
<reference evidence="3 4" key="1">
    <citation type="journal article" date="2016" name="Nat. Commun.">
        <title>Thousands of microbial genomes shed light on interconnected biogeochemical processes in an aquifer system.</title>
        <authorList>
            <person name="Anantharaman K."/>
            <person name="Brown C.T."/>
            <person name="Hug L.A."/>
            <person name="Sharon I."/>
            <person name="Castelle C.J."/>
            <person name="Probst A.J."/>
            <person name="Thomas B.C."/>
            <person name="Singh A."/>
            <person name="Wilkins M.J."/>
            <person name="Karaoz U."/>
            <person name="Brodie E.L."/>
            <person name="Williams K.H."/>
            <person name="Hubbard S.S."/>
            <person name="Banfield J.F."/>
        </authorList>
    </citation>
    <scope>NUCLEOTIDE SEQUENCE [LARGE SCALE GENOMIC DNA]</scope>
</reference>
<evidence type="ECO:0000256" key="2">
    <source>
        <dbReference type="SAM" id="Phobius"/>
    </source>
</evidence>
<proteinExistence type="predicted"/>
<comment type="caution">
    <text evidence="3">The sequence shown here is derived from an EMBL/GenBank/DDBJ whole genome shotgun (WGS) entry which is preliminary data.</text>
</comment>
<gene>
    <name evidence="3" type="ORF">A2756_04790</name>
</gene>
<protein>
    <submittedName>
        <fullName evidence="3">Uncharacterized protein</fullName>
    </submittedName>
</protein>
<dbReference type="AlphaFoldDB" id="A0A1G2FZV8"/>
<evidence type="ECO:0000313" key="3">
    <source>
        <dbReference type="EMBL" id="OGZ43599.1"/>
    </source>
</evidence>
<evidence type="ECO:0000313" key="4">
    <source>
        <dbReference type="Proteomes" id="UP000177785"/>
    </source>
</evidence>
<dbReference type="Proteomes" id="UP000177785">
    <property type="component" value="Unassembled WGS sequence"/>
</dbReference>
<dbReference type="EMBL" id="MHNL01000032">
    <property type="protein sequence ID" value="OGZ43599.1"/>
    <property type="molecule type" value="Genomic_DNA"/>
</dbReference>
<sequence>MEEEPKNKALLYIFLVLLLAIGGSFLYWYFLQGPVTPGPGNGSTDGLTSSSGTLPGTSGSTSTGTTGVPNPIPAGEVLYIKALTGESVPVRDFTKNPIATTETGVVIVDSSDYILMHYVPDQSFLITIINEDVEYARQKAESDLLSILGISKAQACILRVSLTIPRAVSETLSGQDYHLSFCPDGKPFFRF</sequence>
<evidence type="ECO:0000256" key="1">
    <source>
        <dbReference type="SAM" id="MobiDB-lite"/>
    </source>
</evidence>
<dbReference type="STRING" id="1802115.A2756_04790"/>
<keyword evidence="2" id="KW-1133">Transmembrane helix</keyword>
<feature type="compositionally biased region" description="Low complexity" evidence="1">
    <location>
        <begin position="42"/>
        <end position="67"/>
    </location>
</feature>